<evidence type="ECO:0000313" key="2">
    <source>
        <dbReference type="EMBL" id="TBU57127.1"/>
    </source>
</evidence>
<name>A0A4Q9PRU1_9APHY</name>
<keyword evidence="1" id="KW-0472">Membrane</keyword>
<keyword evidence="1" id="KW-0812">Transmembrane</keyword>
<gene>
    <name evidence="2" type="ORF">BD310DRAFT_569276</name>
</gene>
<evidence type="ECO:0000256" key="1">
    <source>
        <dbReference type="SAM" id="Phobius"/>
    </source>
</evidence>
<evidence type="ECO:0000313" key="3">
    <source>
        <dbReference type="Proteomes" id="UP000292082"/>
    </source>
</evidence>
<dbReference type="AlphaFoldDB" id="A0A4Q9PRU1"/>
<dbReference type="Proteomes" id="UP000292082">
    <property type="component" value="Unassembled WGS sequence"/>
</dbReference>
<sequence>MLIFADSCTGPQARPISQKTDVRGHNATLRICSGNKLASIPFEAVGVPFKIWVCLVLLCVSCCLVRVLRYLTGIRTMKFRCRFVASTIQRVLSLSR</sequence>
<keyword evidence="1" id="KW-1133">Transmembrane helix</keyword>
<protein>
    <submittedName>
        <fullName evidence="2">Uncharacterized protein</fullName>
    </submittedName>
</protein>
<organism evidence="2 3">
    <name type="scientific">Dichomitus squalens</name>
    <dbReference type="NCBI Taxonomy" id="114155"/>
    <lineage>
        <taxon>Eukaryota</taxon>
        <taxon>Fungi</taxon>
        <taxon>Dikarya</taxon>
        <taxon>Basidiomycota</taxon>
        <taxon>Agaricomycotina</taxon>
        <taxon>Agaricomycetes</taxon>
        <taxon>Polyporales</taxon>
        <taxon>Polyporaceae</taxon>
        <taxon>Dichomitus</taxon>
    </lineage>
</organism>
<accession>A0A4Q9PRU1</accession>
<proteinExistence type="predicted"/>
<keyword evidence="3" id="KW-1185">Reference proteome</keyword>
<feature type="transmembrane region" description="Helical" evidence="1">
    <location>
        <begin position="49"/>
        <end position="68"/>
    </location>
</feature>
<dbReference type="EMBL" id="ML145141">
    <property type="protein sequence ID" value="TBU57127.1"/>
    <property type="molecule type" value="Genomic_DNA"/>
</dbReference>
<reference evidence="2 3" key="1">
    <citation type="submission" date="2019-01" db="EMBL/GenBank/DDBJ databases">
        <title>Draft genome sequences of three monokaryotic isolates of the white-rot basidiomycete fungus Dichomitus squalens.</title>
        <authorList>
            <consortium name="DOE Joint Genome Institute"/>
            <person name="Lopez S.C."/>
            <person name="Andreopoulos B."/>
            <person name="Pangilinan J."/>
            <person name="Lipzen A."/>
            <person name="Riley R."/>
            <person name="Ahrendt S."/>
            <person name="Ng V."/>
            <person name="Barry K."/>
            <person name="Daum C."/>
            <person name="Grigoriev I.V."/>
            <person name="Hilden K.S."/>
            <person name="Makela M.R."/>
            <person name="de Vries R.P."/>
        </authorList>
    </citation>
    <scope>NUCLEOTIDE SEQUENCE [LARGE SCALE GENOMIC DNA]</scope>
    <source>
        <strain evidence="2 3">CBS 464.89</strain>
    </source>
</reference>